<evidence type="ECO:0000313" key="2">
    <source>
        <dbReference type="EMBL" id="SFE03294.1"/>
    </source>
</evidence>
<accession>A0A1I1X7C3</accession>
<dbReference type="AlphaFoldDB" id="A0A1I1X7C3"/>
<evidence type="ECO:0000313" key="3">
    <source>
        <dbReference type="Proteomes" id="UP000198598"/>
    </source>
</evidence>
<gene>
    <name evidence="2" type="ORF">SAMN05216167_109198</name>
</gene>
<name>A0A1I1X7C3_9BACT</name>
<dbReference type="Pfam" id="PF08800">
    <property type="entry name" value="BT4734-like_N"/>
    <property type="match status" value="1"/>
</dbReference>
<dbReference type="RefSeq" id="WP_093830119.1">
    <property type="nucleotide sequence ID" value="NZ_FOLQ01000009.1"/>
</dbReference>
<dbReference type="Proteomes" id="UP000198598">
    <property type="component" value="Unassembled WGS sequence"/>
</dbReference>
<sequence>MNNFDKIIVSFYKNIYSTNSQTISLHEALLKIQNDEFRDIILDCRKFILTNDIKSYKASKIQLPAVAFSGLFSASRKSEALVKYSNLLVIDVDGINSSEVQEIKMLIASDKHIFASWISPSGKGVKALISVISTQHEHKQCFDALYYYFFSTYNISIDKSGSDICRLCFFSHDKDLIFKPTSVPFDFNLYPVPKTSNHSKTNLELKSVVAYQANERRAYYDTSDRNNSKDRHAIGAIIKYLKKRRLSITNTYENWYRVALSIADTFTLEIGLKYYMSLCELDGELHDEYKSAKLLEYCYRNRRPSEIKFATIVFLAQAQGFKFKNSK</sequence>
<proteinExistence type="predicted"/>
<feature type="domain" description="BT4734-like N-terminal" evidence="1">
    <location>
        <begin position="60"/>
        <end position="178"/>
    </location>
</feature>
<reference evidence="2 3" key="1">
    <citation type="submission" date="2016-10" db="EMBL/GenBank/DDBJ databases">
        <authorList>
            <person name="de Groot N.N."/>
        </authorList>
    </citation>
    <scope>NUCLEOTIDE SEQUENCE [LARGE SCALE GENOMIC DNA]</scope>
    <source>
        <strain evidence="2 3">DSM 26130</strain>
    </source>
</reference>
<keyword evidence="3" id="KW-1185">Reference proteome</keyword>
<dbReference type="EMBL" id="FOLQ01000009">
    <property type="protein sequence ID" value="SFE03294.1"/>
    <property type="molecule type" value="Genomic_DNA"/>
</dbReference>
<dbReference type="InterPro" id="IPR014907">
    <property type="entry name" value="BT4734-like_N"/>
</dbReference>
<dbReference type="OrthoDB" id="1038270at2"/>
<evidence type="ECO:0000259" key="1">
    <source>
        <dbReference type="Pfam" id="PF08800"/>
    </source>
</evidence>
<dbReference type="STRING" id="662367.SAMN05216167_109198"/>
<protein>
    <submittedName>
        <fullName evidence="2">VirE N-terminal domain-containing protein</fullName>
    </submittedName>
</protein>
<organism evidence="2 3">
    <name type="scientific">Spirosoma endophyticum</name>
    <dbReference type="NCBI Taxonomy" id="662367"/>
    <lineage>
        <taxon>Bacteria</taxon>
        <taxon>Pseudomonadati</taxon>
        <taxon>Bacteroidota</taxon>
        <taxon>Cytophagia</taxon>
        <taxon>Cytophagales</taxon>
        <taxon>Cytophagaceae</taxon>
        <taxon>Spirosoma</taxon>
    </lineage>
</organism>